<reference evidence="3 4" key="1">
    <citation type="submission" date="2011-12" db="EMBL/GenBank/DDBJ databases">
        <title>Whole genome shotgun sequence of Gordonia effusa NBRC 100432.</title>
        <authorList>
            <person name="Yoshida I."/>
            <person name="Takarada H."/>
            <person name="Hosoyama A."/>
            <person name="Tsuchikane K."/>
            <person name="Katsumata H."/>
            <person name="Yamazaki S."/>
            <person name="Fujita N."/>
        </authorList>
    </citation>
    <scope>NUCLEOTIDE SEQUENCE [LARGE SCALE GENOMIC DNA]</scope>
    <source>
        <strain evidence="3 4">NBRC 100432</strain>
    </source>
</reference>
<keyword evidence="2" id="KW-1133">Transmembrane helix</keyword>
<evidence type="ECO:0000313" key="4">
    <source>
        <dbReference type="Proteomes" id="UP000035034"/>
    </source>
</evidence>
<feature type="transmembrane region" description="Helical" evidence="2">
    <location>
        <begin position="110"/>
        <end position="136"/>
    </location>
</feature>
<dbReference type="STRING" id="1077974.GOEFS_033_00020"/>
<dbReference type="EMBL" id="BAEH01000033">
    <property type="protein sequence ID" value="GAB17440.1"/>
    <property type="molecule type" value="Genomic_DNA"/>
</dbReference>
<comment type="caution">
    <text evidence="3">The sequence shown here is derived from an EMBL/GenBank/DDBJ whole genome shotgun (WGS) entry which is preliminary data.</text>
</comment>
<organism evidence="3 4">
    <name type="scientific">Gordonia effusa NBRC 100432</name>
    <dbReference type="NCBI Taxonomy" id="1077974"/>
    <lineage>
        <taxon>Bacteria</taxon>
        <taxon>Bacillati</taxon>
        <taxon>Actinomycetota</taxon>
        <taxon>Actinomycetes</taxon>
        <taxon>Mycobacteriales</taxon>
        <taxon>Gordoniaceae</taxon>
        <taxon>Gordonia</taxon>
    </lineage>
</organism>
<feature type="transmembrane region" description="Helical" evidence="2">
    <location>
        <begin position="6"/>
        <end position="26"/>
    </location>
</feature>
<name>H0QX89_9ACTN</name>
<proteinExistence type="predicted"/>
<dbReference type="Proteomes" id="UP000035034">
    <property type="component" value="Unassembled WGS sequence"/>
</dbReference>
<keyword evidence="2" id="KW-0812">Transmembrane</keyword>
<keyword evidence="2" id="KW-0472">Membrane</keyword>
<feature type="region of interest" description="Disordered" evidence="1">
    <location>
        <begin position="145"/>
        <end position="182"/>
    </location>
</feature>
<sequence>MADVNLWTLSMGLGLIAATVAIIAFVRYRAQESTRLLADLGLSERLRTVAGADAVRLAAVDEFETGVYRRLFYAGVVGPRVRSAAWSLLGLILAVAAALAIGPLDGGSATAAYVLAGIFAVGFGVAAAVNAGLAIYHTAATPRVSFDESSDGAGEVATDVSDEQPADDFEPVDSASDDDKNE</sequence>
<feature type="compositionally biased region" description="Acidic residues" evidence="1">
    <location>
        <begin position="160"/>
        <end position="182"/>
    </location>
</feature>
<evidence type="ECO:0000256" key="1">
    <source>
        <dbReference type="SAM" id="MobiDB-lite"/>
    </source>
</evidence>
<protein>
    <submittedName>
        <fullName evidence="3">Uncharacterized protein</fullName>
    </submittedName>
</protein>
<gene>
    <name evidence="3" type="ORF">GOEFS_033_00020</name>
</gene>
<evidence type="ECO:0000313" key="3">
    <source>
        <dbReference type="EMBL" id="GAB17440.1"/>
    </source>
</evidence>
<dbReference type="AlphaFoldDB" id="H0QX89"/>
<keyword evidence="4" id="KW-1185">Reference proteome</keyword>
<dbReference type="eggNOG" id="ENOG5033WKZ">
    <property type="taxonomic scope" value="Bacteria"/>
</dbReference>
<accession>H0QX89</accession>
<feature type="transmembrane region" description="Helical" evidence="2">
    <location>
        <begin position="84"/>
        <end position="104"/>
    </location>
</feature>
<evidence type="ECO:0000256" key="2">
    <source>
        <dbReference type="SAM" id="Phobius"/>
    </source>
</evidence>